<keyword evidence="1" id="KW-1133">Transmembrane helix</keyword>
<name>A0A178MGT5_9CHLR</name>
<evidence type="ECO:0000313" key="3">
    <source>
        <dbReference type="Proteomes" id="UP000078287"/>
    </source>
</evidence>
<keyword evidence="1" id="KW-0472">Membrane</keyword>
<accession>A0A178MGT5</accession>
<keyword evidence="3" id="KW-1185">Reference proteome</keyword>
<dbReference type="OrthoDB" id="155772at2"/>
<sequence>MTLDIWIILLGISAGGILLSRDWRLTVALLLLNYGALAGLLNEQPFVRPDLGQAGLSSLALIKLITGVCTTLILAVTALTFSRDYGLEDLDEFGQAELRRALRAAARQRSAETLRLVDYVFPFWSGVAALVASIVLPIIYPIAPNPSLDFAWYWLALSGVLTMATASDVLKIGLGMLLCTSGIDLLYSAVMSAPAASGLKIMPLLLLSVVQILLALAIAYLAGLVYGRLKTLAISELYRG</sequence>
<dbReference type="RefSeq" id="WP_066784050.1">
    <property type="nucleotide sequence ID" value="NZ_LWQS01000038.1"/>
</dbReference>
<reference evidence="2 3" key="1">
    <citation type="submission" date="2016-04" db="EMBL/GenBank/DDBJ databases">
        <title>Chloroflexus islandicus sp. nov., a thermophilic filamentous anoxygenic phototrophic bacterium from geyser Strokkur (Iceland).</title>
        <authorList>
            <person name="Gaisin V.A."/>
            <person name="Kalashnikov A.M."/>
            <person name="Sukhacheva M.V."/>
            <person name="Grouzdev D.S."/>
            <person name="Ivanov T.M."/>
            <person name="Kuznetsov B."/>
            <person name="Gorlenko V.M."/>
        </authorList>
    </citation>
    <scope>NUCLEOTIDE SEQUENCE [LARGE SCALE GENOMIC DNA]</scope>
    <source>
        <strain evidence="3">isl-2</strain>
    </source>
</reference>
<keyword evidence="1" id="KW-0812">Transmembrane</keyword>
<feature type="transmembrane region" description="Helical" evidence="1">
    <location>
        <begin position="151"/>
        <end position="170"/>
    </location>
</feature>
<protein>
    <submittedName>
        <fullName evidence="2">Uncharacterized protein</fullName>
    </submittedName>
</protein>
<feature type="transmembrane region" description="Helical" evidence="1">
    <location>
        <begin position="61"/>
        <end position="81"/>
    </location>
</feature>
<dbReference type="EMBL" id="LWQS01000038">
    <property type="protein sequence ID" value="OAN47214.1"/>
    <property type="molecule type" value="Genomic_DNA"/>
</dbReference>
<comment type="caution">
    <text evidence="2">The sequence shown here is derived from an EMBL/GenBank/DDBJ whole genome shotgun (WGS) entry which is preliminary data.</text>
</comment>
<evidence type="ECO:0000256" key="1">
    <source>
        <dbReference type="SAM" id="Phobius"/>
    </source>
</evidence>
<evidence type="ECO:0000313" key="2">
    <source>
        <dbReference type="EMBL" id="OAN47214.1"/>
    </source>
</evidence>
<feature type="transmembrane region" description="Helical" evidence="1">
    <location>
        <begin position="116"/>
        <end position="139"/>
    </location>
</feature>
<proteinExistence type="predicted"/>
<feature type="transmembrane region" description="Helical" evidence="1">
    <location>
        <begin position="23"/>
        <end position="41"/>
    </location>
</feature>
<feature type="transmembrane region" description="Helical" evidence="1">
    <location>
        <begin position="177"/>
        <end position="195"/>
    </location>
</feature>
<gene>
    <name evidence="2" type="ORF">A6A03_00260</name>
</gene>
<dbReference type="AlphaFoldDB" id="A0A178MGT5"/>
<dbReference type="Proteomes" id="UP000078287">
    <property type="component" value="Unassembled WGS sequence"/>
</dbReference>
<feature type="transmembrane region" description="Helical" evidence="1">
    <location>
        <begin position="201"/>
        <end position="226"/>
    </location>
</feature>
<organism evidence="2 3">
    <name type="scientific">Chloroflexus islandicus</name>
    <dbReference type="NCBI Taxonomy" id="1707952"/>
    <lineage>
        <taxon>Bacteria</taxon>
        <taxon>Bacillati</taxon>
        <taxon>Chloroflexota</taxon>
        <taxon>Chloroflexia</taxon>
        <taxon>Chloroflexales</taxon>
        <taxon>Chloroflexineae</taxon>
        <taxon>Chloroflexaceae</taxon>
        <taxon>Chloroflexus</taxon>
    </lineage>
</organism>
<dbReference type="STRING" id="1707952.A6A03_00260"/>